<gene>
    <name evidence="1" type="ORF">MRB53_021216</name>
</gene>
<name>A0ACC2L394_PERAE</name>
<dbReference type="Proteomes" id="UP001234297">
    <property type="component" value="Chromosome 6"/>
</dbReference>
<proteinExistence type="predicted"/>
<reference evidence="1 2" key="1">
    <citation type="journal article" date="2022" name="Hortic Res">
        <title>A haplotype resolved chromosomal level avocado genome allows analysis of novel avocado genes.</title>
        <authorList>
            <person name="Nath O."/>
            <person name="Fletcher S.J."/>
            <person name="Hayward A."/>
            <person name="Shaw L.M."/>
            <person name="Masouleh A.K."/>
            <person name="Furtado A."/>
            <person name="Henry R.J."/>
            <person name="Mitter N."/>
        </authorList>
    </citation>
    <scope>NUCLEOTIDE SEQUENCE [LARGE SCALE GENOMIC DNA]</scope>
    <source>
        <strain evidence="2">cv. Hass</strain>
    </source>
</reference>
<organism evidence="1 2">
    <name type="scientific">Persea americana</name>
    <name type="common">Avocado</name>
    <dbReference type="NCBI Taxonomy" id="3435"/>
    <lineage>
        <taxon>Eukaryota</taxon>
        <taxon>Viridiplantae</taxon>
        <taxon>Streptophyta</taxon>
        <taxon>Embryophyta</taxon>
        <taxon>Tracheophyta</taxon>
        <taxon>Spermatophyta</taxon>
        <taxon>Magnoliopsida</taxon>
        <taxon>Magnoliidae</taxon>
        <taxon>Laurales</taxon>
        <taxon>Lauraceae</taxon>
        <taxon>Persea</taxon>
    </lineage>
</organism>
<evidence type="ECO:0000313" key="2">
    <source>
        <dbReference type="Proteomes" id="UP001234297"/>
    </source>
</evidence>
<keyword evidence="2" id="KW-1185">Reference proteome</keyword>
<sequence>MRTRARHLMLWHWRERSKFLRGWVVVRIVFLENVTHRDVLNMVKSSGSDDGFRHYFPSPVTHAENRRGTGSKVGLTCKQRRDRLLPSLVLVRQQDQNHDSPSPLTVFFDHNVVSSENLEPSSLLLPQAHTCGLPCLSDEESKIWLIFWLFATCVSFLFGDGAAATTRETGGIFLLRRRAQKTD</sequence>
<protein>
    <submittedName>
        <fullName evidence="1">Uncharacterized protein</fullName>
    </submittedName>
</protein>
<evidence type="ECO:0000313" key="1">
    <source>
        <dbReference type="EMBL" id="KAJ8627909.1"/>
    </source>
</evidence>
<dbReference type="EMBL" id="CM056814">
    <property type="protein sequence ID" value="KAJ8627909.1"/>
    <property type="molecule type" value="Genomic_DNA"/>
</dbReference>
<accession>A0ACC2L394</accession>
<comment type="caution">
    <text evidence="1">The sequence shown here is derived from an EMBL/GenBank/DDBJ whole genome shotgun (WGS) entry which is preliminary data.</text>
</comment>